<comment type="caution">
    <text evidence="1">The sequence shown here is derived from an EMBL/GenBank/DDBJ whole genome shotgun (WGS) entry which is preliminary data.</text>
</comment>
<evidence type="ECO:0000313" key="1">
    <source>
        <dbReference type="EMBL" id="GMH72447.1"/>
    </source>
</evidence>
<protein>
    <submittedName>
        <fullName evidence="1">Uncharacterized protein</fullName>
    </submittedName>
</protein>
<dbReference type="Proteomes" id="UP001165122">
    <property type="component" value="Unassembled WGS sequence"/>
</dbReference>
<organism evidence="1 2">
    <name type="scientific">Triparma laevis f. longispina</name>
    <dbReference type="NCBI Taxonomy" id="1714387"/>
    <lineage>
        <taxon>Eukaryota</taxon>
        <taxon>Sar</taxon>
        <taxon>Stramenopiles</taxon>
        <taxon>Ochrophyta</taxon>
        <taxon>Bolidophyceae</taxon>
        <taxon>Parmales</taxon>
        <taxon>Triparmaceae</taxon>
        <taxon>Triparma</taxon>
    </lineage>
</organism>
<dbReference type="AlphaFoldDB" id="A0A9W7AHP1"/>
<keyword evidence="2" id="KW-1185">Reference proteome</keyword>
<dbReference type="OrthoDB" id="10329873at2759"/>
<sequence>MVVLPKNSNFSRGVGGGKKSWTIAHLTQQWSVHASIVAQNPNDLERHYAAGLALQMAGQSDNADEEYILFCREAECYHITITEACKYYSEIKEGMEGEGLIDEDVEYHNICGRIKLLKRYEKLKKDDKKIVNQMKAAGCSIS</sequence>
<dbReference type="EMBL" id="BRXW01000655">
    <property type="protein sequence ID" value="GMH72447.1"/>
    <property type="molecule type" value="Genomic_DNA"/>
</dbReference>
<accession>A0A9W7AHP1</accession>
<name>A0A9W7AHP1_9STRA</name>
<proteinExistence type="predicted"/>
<gene>
    <name evidence="1" type="ORF">TrLO_g15561</name>
</gene>
<evidence type="ECO:0000313" key="2">
    <source>
        <dbReference type="Proteomes" id="UP001165122"/>
    </source>
</evidence>
<reference evidence="2" key="1">
    <citation type="journal article" date="2023" name="Commun. Biol.">
        <title>Genome analysis of Parmales, the sister group of diatoms, reveals the evolutionary specialization of diatoms from phago-mixotrophs to photoautotrophs.</title>
        <authorList>
            <person name="Ban H."/>
            <person name="Sato S."/>
            <person name="Yoshikawa S."/>
            <person name="Yamada K."/>
            <person name="Nakamura Y."/>
            <person name="Ichinomiya M."/>
            <person name="Sato N."/>
            <person name="Blanc-Mathieu R."/>
            <person name="Endo H."/>
            <person name="Kuwata A."/>
            <person name="Ogata H."/>
        </authorList>
    </citation>
    <scope>NUCLEOTIDE SEQUENCE [LARGE SCALE GENOMIC DNA]</scope>
    <source>
        <strain evidence="2">NIES 3700</strain>
    </source>
</reference>